<dbReference type="EMBL" id="JAUEPS010000021">
    <property type="protein sequence ID" value="KAK0457571.1"/>
    <property type="molecule type" value="Genomic_DNA"/>
</dbReference>
<feature type="region of interest" description="Disordered" evidence="1">
    <location>
        <begin position="160"/>
        <end position="306"/>
    </location>
</feature>
<gene>
    <name evidence="2" type="ORF">EV420DRAFT_1480637</name>
</gene>
<dbReference type="AlphaFoldDB" id="A0AA39KCY4"/>
<feature type="region of interest" description="Disordered" evidence="1">
    <location>
        <begin position="13"/>
        <end position="34"/>
    </location>
</feature>
<name>A0AA39KCY4_ARMTA</name>
<dbReference type="Proteomes" id="UP001175211">
    <property type="component" value="Unassembled WGS sequence"/>
</dbReference>
<feature type="compositionally biased region" description="Basic and acidic residues" evidence="1">
    <location>
        <begin position="13"/>
        <end position="33"/>
    </location>
</feature>
<evidence type="ECO:0000313" key="3">
    <source>
        <dbReference type="Proteomes" id="UP001175211"/>
    </source>
</evidence>
<keyword evidence="3" id="KW-1185">Reference proteome</keyword>
<feature type="compositionally biased region" description="Basic and acidic residues" evidence="1">
    <location>
        <begin position="246"/>
        <end position="255"/>
    </location>
</feature>
<proteinExistence type="predicted"/>
<dbReference type="GeneID" id="85353235"/>
<evidence type="ECO:0000256" key="1">
    <source>
        <dbReference type="SAM" id="MobiDB-lite"/>
    </source>
</evidence>
<sequence length="325" mass="35802">MLGWWDTFPLKEGKSADEEQEHLVEDKKEEGSSRGEILNLVKATTKEVFVQESEEIQEEILTEVKNQPDVKPTVNEEKTPKMFAAALKSAPGQIKEFLNIVAEATGCALLCILGGPDPWEGSKAFLKFRETYLQPFTCFVRQAYPPEVRMARALTDFTPPAEVPAGVEKRDASVNVDEDVTPRDGETEITDGLDKDITAGSRKEPEELGPSGTELADEVGGRLRDKDEPRGEEVDPPTTNTMPESQPEHEHDREPNQSAPNPSICSSPAQPQSPQANWVNDVEQPTQESQPDSTSTAANTEPINGDVLGNVALWAKYWVSQAVYT</sequence>
<feature type="compositionally biased region" description="Basic and acidic residues" evidence="1">
    <location>
        <begin position="219"/>
        <end position="233"/>
    </location>
</feature>
<protein>
    <submittedName>
        <fullName evidence="2">Uncharacterized protein</fullName>
    </submittedName>
</protein>
<reference evidence="2" key="1">
    <citation type="submission" date="2023-06" db="EMBL/GenBank/DDBJ databases">
        <authorList>
            <consortium name="Lawrence Berkeley National Laboratory"/>
            <person name="Ahrendt S."/>
            <person name="Sahu N."/>
            <person name="Indic B."/>
            <person name="Wong-Bajracharya J."/>
            <person name="Merenyi Z."/>
            <person name="Ke H.-M."/>
            <person name="Monk M."/>
            <person name="Kocsube S."/>
            <person name="Drula E."/>
            <person name="Lipzen A."/>
            <person name="Balint B."/>
            <person name="Henrissat B."/>
            <person name="Andreopoulos B."/>
            <person name="Martin F.M."/>
            <person name="Harder C.B."/>
            <person name="Rigling D."/>
            <person name="Ford K.L."/>
            <person name="Foster G.D."/>
            <person name="Pangilinan J."/>
            <person name="Papanicolaou A."/>
            <person name="Barry K."/>
            <person name="LaButti K."/>
            <person name="Viragh M."/>
            <person name="Koriabine M."/>
            <person name="Yan M."/>
            <person name="Riley R."/>
            <person name="Champramary S."/>
            <person name="Plett K.L."/>
            <person name="Tsai I.J."/>
            <person name="Slot J."/>
            <person name="Sipos G."/>
            <person name="Plett J."/>
            <person name="Nagy L.G."/>
            <person name="Grigoriev I.V."/>
        </authorList>
    </citation>
    <scope>NUCLEOTIDE SEQUENCE</scope>
    <source>
        <strain evidence="2">CCBAS 213</strain>
    </source>
</reference>
<feature type="compositionally biased region" description="Polar residues" evidence="1">
    <location>
        <begin position="256"/>
        <end position="302"/>
    </location>
</feature>
<accession>A0AA39KCY4</accession>
<dbReference type="RefSeq" id="XP_060329883.1">
    <property type="nucleotide sequence ID" value="XM_060469687.1"/>
</dbReference>
<feature type="compositionally biased region" description="Basic and acidic residues" evidence="1">
    <location>
        <begin position="180"/>
        <end position="206"/>
    </location>
</feature>
<evidence type="ECO:0000313" key="2">
    <source>
        <dbReference type="EMBL" id="KAK0457571.1"/>
    </source>
</evidence>
<organism evidence="2 3">
    <name type="scientific">Armillaria tabescens</name>
    <name type="common">Ringless honey mushroom</name>
    <name type="synonym">Agaricus tabescens</name>
    <dbReference type="NCBI Taxonomy" id="1929756"/>
    <lineage>
        <taxon>Eukaryota</taxon>
        <taxon>Fungi</taxon>
        <taxon>Dikarya</taxon>
        <taxon>Basidiomycota</taxon>
        <taxon>Agaricomycotina</taxon>
        <taxon>Agaricomycetes</taxon>
        <taxon>Agaricomycetidae</taxon>
        <taxon>Agaricales</taxon>
        <taxon>Marasmiineae</taxon>
        <taxon>Physalacriaceae</taxon>
        <taxon>Desarmillaria</taxon>
    </lineage>
</organism>
<comment type="caution">
    <text evidence="2">The sequence shown here is derived from an EMBL/GenBank/DDBJ whole genome shotgun (WGS) entry which is preliminary data.</text>
</comment>